<keyword evidence="1" id="KW-0802">TPR repeat</keyword>
<dbReference type="NCBIfam" id="TIGR02521">
    <property type="entry name" value="type_IV_pilW"/>
    <property type="match status" value="1"/>
</dbReference>
<dbReference type="PROSITE" id="PS51257">
    <property type="entry name" value="PROKAR_LIPOPROTEIN"/>
    <property type="match status" value="1"/>
</dbReference>
<dbReference type="InterPro" id="IPR011990">
    <property type="entry name" value="TPR-like_helical_dom_sf"/>
</dbReference>
<dbReference type="RefSeq" id="WP_126167533.1">
    <property type="nucleotide sequence ID" value="NZ_JAKUDL010000005.1"/>
</dbReference>
<accession>A0AAJ1F1D4</accession>
<dbReference type="PANTHER" id="PTHR44395:SF1">
    <property type="entry name" value="PROTEIN O-MANNOSYL-TRANSFERASE TMTC3"/>
    <property type="match status" value="1"/>
</dbReference>
<dbReference type="EMBL" id="JAKUDL010000005">
    <property type="protein sequence ID" value="MCH4295428.1"/>
    <property type="molecule type" value="Genomic_DNA"/>
</dbReference>
<protein>
    <submittedName>
        <fullName evidence="3">Type IV pilus biogenesis/stability protein PilW</fullName>
    </submittedName>
</protein>
<organism evidence="3 4">
    <name type="scientific">Shewanella zhuhaiensis</name>
    <dbReference type="NCBI Taxonomy" id="2919576"/>
    <lineage>
        <taxon>Bacteria</taxon>
        <taxon>Pseudomonadati</taxon>
        <taxon>Pseudomonadota</taxon>
        <taxon>Gammaproteobacteria</taxon>
        <taxon>Alteromonadales</taxon>
        <taxon>Shewanellaceae</taxon>
        <taxon>Shewanella</taxon>
    </lineage>
</organism>
<dbReference type="Gene3D" id="1.25.40.10">
    <property type="entry name" value="Tetratricopeptide repeat domain"/>
    <property type="match status" value="1"/>
</dbReference>
<dbReference type="Proteomes" id="UP001297581">
    <property type="component" value="Unassembled WGS sequence"/>
</dbReference>
<keyword evidence="2" id="KW-0732">Signal</keyword>
<gene>
    <name evidence="3" type="primary">pilW</name>
    <name evidence="3" type="ORF">MJ923_14060</name>
</gene>
<feature type="signal peptide" evidence="2">
    <location>
        <begin position="1"/>
        <end position="20"/>
    </location>
</feature>
<evidence type="ECO:0000256" key="1">
    <source>
        <dbReference type="PROSITE-ProRule" id="PRU00339"/>
    </source>
</evidence>
<dbReference type="Pfam" id="PF13424">
    <property type="entry name" value="TPR_12"/>
    <property type="match status" value="1"/>
</dbReference>
<dbReference type="InterPro" id="IPR019734">
    <property type="entry name" value="TPR_rpt"/>
</dbReference>
<reference evidence="3 4" key="1">
    <citation type="submission" date="2022-02" db="EMBL/GenBank/DDBJ databases">
        <title>The genome sequence of Shewanella sp. 3B26.</title>
        <authorList>
            <person name="Du J."/>
        </authorList>
    </citation>
    <scope>NUCLEOTIDE SEQUENCE [LARGE SCALE GENOMIC DNA]</scope>
    <source>
        <strain evidence="3 4">3B26</strain>
    </source>
</reference>
<dbReference type="SUPFAM" id="SSF48452">
    <property type="entry name" value="TPR-like"/>
    <property type="match status" value="1"/>
</dbReference>
<evidence type="ECO:0000313" key="4">
    <source>
        <dbReference type="Proteomes" id="UP001297581"/>
    </source>
</evidence>
<keyword evidence="4" id="KW-1185">Reference proteome</keyword>
<feature type="chain" id="PRO_5042618998" evidence="2">
    <location>
        <begin position="21"/>
        <end position="262"/>
    </location>
</feature>
<name>A0AAJ1F1D4_9GAMM</name>
<dbReference type="PANTHER" id="PTHR44395">
    <property type="match status" value="1"/>
</dbReference>
<feature type="repeat" description="TPR" evidence="1">
    <location>
        <begin position="149"/>
        <end position="182"/>
    </location>
</feature>
<dbReference type="AlphaFoldDB" id="A0AAJ1F1D4"/>
<proteinExistence type="predicted"/>
<dbReference type="SMART" id="SM00028">
    <property type="entry name" value="TPR"/>
    <property type="match status" value="4"/>
</dbReference>
<feature type="repeat" description="TPR" evidence="1">
    <location>
        <begin position="45"/>
        <end position="78"/>
    </location>
</feature>
<comment type="caution">
    <text evidence="3">The sequence shown here is derived from an EMBL/GenBank/DDBJ whole genome shotgun (WGS) entry which is preliminary data.</text>
</comment>
<sequence length="262" mass="29354">MKQGLPFLSLILVLSAGVTGCVTEQTYSGTDIPVSERKFDKVGAAKERTQLGLMYLQRGNMEQAKFNLDKAMSYAPELEEVHVAMAYFYQTVGDVPRTEEAYRRAVRSSDASGDSMNNFGVFLCQQKRFDEAEEMFLKAIEQPNYTRTASSYENLGICSRDAGRIEKARHYFDMALKYDPRRASSLLELTEIALDSQDYLAAKQTLERLHTVVPQSAQSLALGVEIERQLNNTDASSRYGILLLAKFPASPEAKAYRASLNQ</sequence>
<dbReference type="GO" id="GO:0000030">
    <property type="term" value="F:mannosyltransferase activity"/>
    <property type="evidence" value="ECO:0007669"/>
    <property type="project" value="TreeGrafter"/>
</dbReference>
<dbReference type="GO" id="GO:0035269">
    <property type="term" value="P:protein O-linked glycosylation via mannose"/>
    <property type="evidence" value="ECO:0007669"/>
    <property type="project" value="TreeGrafter"/>
</dbReference>
<dbReference type="InterPro" id="IPR013360">
    <property type="entry name" value="Pilus_4_PilW"/>
</dbReference>
<dbReference type="Pfam" id="PF13181">
    <property type="entry name" value="TPR_8"/>
    <property type="match status" value="1"/>
</dbReference>
<dbReference type="PROSITE" id="PS50005">
    <property type="entry name" value="TPR"/>
    <property type="match status" value="2"/>
</dbReference>
<evidence type="ECO:0000256" key="2">
    <source>
        <dbReference type="SAM" id="SignalP"/>
    </source>
</evidence>
<evidence type="ECO:0000313" key="3">
    <source>
        <dbReference type="EMBL" id="MCH4295428.1"/>
    </source>
</evidence>